<proteinExistence type="predicted"/>
<sequence length="258" mass="30096">MVDNPEQAAYIIEWRTLDDIKNFQSSPAYAEFLQSLPETAEVVESRSELANLTLDDAPSSRFLILKHPRFVPTGDVEGRVTLTSFVVPGIVDEEERSQVWYEHFYKEFDGFAPLGSEFIKWNFAWSRFSAVWFWALQEDRWVEEKFGKLERTQGGRTIFCHFFLWATKFGATPEHEAVSAADPEARESWERRIVRVMPPATAWQQERWDIREVPRFYPPEPELDPEEAAEEKKFRASMKGFLESHGLQNGELHKEMGL</sequence>
<protein>
    <recommendedName>
        <fullName evidence="3">ABM domain-containing protein</fullName>
    </recommendedName>
</protein>
<organism evidence="1 2">
    <name type="scientific">Corynascus novoguineensis</name>
    <dbReference type="NCBI Taxonomy" id="1126955"/>
    <lineage>
        <taxon>Eukaryota</taxon>
        <taxon>Fungi</taxon>
        <taxon>Dikarya</taxon>
        <taxon>Ascomycota</taxon>
        <taxon>Pezizomycotina</taxon>
        <taxon>Sordariomycetes</taxon>
        <taxon>Sordariomycetidae</taxon>
        <taxon>Sordariales</taxon>
        <taxon>Chaetomiaceae</taxon>
        <taxon>Corynascus</taxon>
    </lineage>
</organism>
<reference evidence="1" key="2">
    <citation type="submission" date="2023-05" db="EMBL/GenBank/DDBJ databases">
        <authorList>
            <consortium name="Lawrence Berkeley National Laboratory"/>
            <person name="Steindorff A."/>
            <person name="Hensen N."/>
            <person name="Bonometti L."/>
            <person name="Westerberg I."/>
            <person name="Brannstrom I.O."/>
            <person name="Guillou S."/>
            <person name="Cros-Aarteil S."/>
            <person name="Calhoun S."/>
            <person name="Haridas S."/>
            <person name="Kuo A."/>
            <person name="Mondo S."/>
            <person name="Pangilinan J."/>
            <person name="Riley R."/>
            <person name="Labutti K."/>
            <person name="Andreopoulos B."/>
            <person name="Lipzen A."/>
            <person name="Chen C."/>
            <person name="Yanf M."/>
            <person name="Daum C."/>
            <person name="Ng V."/>
            <person name="Clum A."/>
            <person name="Ohm R."/>
            <person name="Martin F."/>
            <person name="Silar P."/>
            <person name="Natvig D."/>
            <person name="Lalanne C."/>
            <person name="Gautier V."/>
            <person name="Ament-Velasquez S.L."/>
            <person name="Kruys A."/>
            <person name="Hutchinson M.I."/>
            <person name="Powell A.J."/>
            <person name="Barry K."/>
            <person name="Miller A.N."/>
            <person name="Grigoriev I.V."/>
            <person name="Debuchy R."/>
            <person name="Gladieux P."/>
            <person name="Thoren M.H."/>
            <person name="Johannesson H."/>
        </authorList>
    </citation>
    <scope>NUCLEOTIDE SEQUENCE</scope>
    <source>
        <strain evidence="1">CBS 359.72</strain>
    </source>
</reference>
<comment type="caution">
    <text evidence="1">The sequence shown here is derived from an EMBL/GenBank/DDBJ whole genome shotgun (WGS) entry which is preliminary data.</text>
</comment>
<name>A0AAN7CVJ2_9PEZI</name>
<evidence type="ECO:0000313" key="2">
    <source>
        <dbReference type="Proteomes" id="UP001303647"/>
    </source>
</evidence>
<gene>
    <name evidence="1" type="ORF">C7999DRAFT_39745</name>
</gene>
<keyword evidence="2" id="KW-1185">Reference proteome</keyword>
<reference evidence="1" key="1">
    <citation type="journal article" date="2023" name="Mol. Phylogenet. Evol.">
        <title>Genome-scale phylogeny and comparative genomics of the fungal order Sordariales.</title>
        <authorList>
            <person name="Hensen N."/>
            <person name="Bonometti L."/>
            <person name="Westerberg I."/>
            <person name="Brannstrom I.O."/>
            <person name="Guillou S."/>
            <person name="Cros-Aarteil S."/>
            <person name="Calhoun S."/>
            <person name="Haridas S."/>
            <person name="Kuo A."/>
            <person name="Mondo S."/>
            <person name="Pangilinan J."/>
            <person name="Riley R."/>
            <person name="LaButti K."/>
            <person name="Andreopoulos B."/>
            <person name="Lipzen A."/>
            <person name="Chen C."/>
            <person name="Yan M."/>
            <person name="Daum C."/>
            <person name="Ng V."/>
            <person name="Clum A."/>
            <person name="Steindorff A."/>
            <person name="Ohm R.A."/>
            <person name="Martin F."/>
            <person name="Silar P."/>
            <person name="Natvig D.O."/>
            <person name="Lalanne C."/>
            <person name="Gautier V."/>
            <person name="Ament-Velasquez S.L."/>
            <person name="Kruys A."/>
            <person name="Hutchinson M.I."/>
            <person name="Powell A.J."/>
            <person name="Barry K."/>
            <person name="Miller A.N."/>
            <person name="Grigoriev I.V."/>
            <person name="Debuchy R."/>
            <person name="Gladieux P."/>
            <person name="Hiltunen Thoren M."/>
            <person name="Johannesson H."/>
        </authorList>
    </citation>
    <scope>NUCLEOTIDE SEQUENCE</scope>
    <source>
        <strain evidence="1">CBS 359.72</strain>
    </source>
</reference>
<dbReference type="EMBL" id="MU857627">
    <property type="protein sequence ID" value="KAK4249193.1"/>
    <property type="molecule type" value="Genomic_DNA"/>
</dbReference>
<dbReference type="Proteomes" id="UP001303647">
    <property type="component" value="Unassembled WGS sequence"/>
</dbReference>
<accession>A0AAN7CVJ2</accession>
<evidence type="ECO:0008006" key="3">
    <source>
        <dbReference type="Google" id="ProtNLM"/>
    </source>
</evidence>
<dbReference type="AlphaFoldDB" id="A0AAN7CVJ2"/>
<evidence type="ECO:0000313" key="1">
    <source>
        <dbReference type="EMBL" id="KAK4249193.1"/>
    </source>
</evidence>